<sequence>MMRIIICDIYVKLVGHNLGHIQNILRFLEQNPTETEYVFLLNPEAKAIPSIRTSAKNVQITFFTDEEFAPHLSGMSLIKSTHFLWKTIMKYVSDWKADRLILMMVDMFQHTIGSSRPPCEITGIMFNPYPRVIPAEGTFRSKQQTAVTKARKMFTSWWMLRNKKLKKVFIFNDRQTVKTMNETLGTKIFTYLPDPVYDYPSRAGLDIRAQYGIDADKKILLAFGMIDSKKNVVNLLKGLQELSAEEATRSCLLVVGKIRDEYQAPLAEALAEAKQLRPELQVVLESRFVDDDEMESFVGQSDVISLAYINFYSSSGVIGLASRHNKPIIATKYGVVGDHTREYQLGLTVDGHKPEEIKEAFQYFLHTQKIEYPLKAKQFVEDHTSEAFIRTLLEL</sequence>
<dbReference type="Pfam" id="PF00534">
    <property type="entry name" value="Glycos_transf_1"/>
    <property type="match status" value="1"/>
</dbReference>
<dbReference type="Gene3D" id="3.40.50.2000">
    <property type="entry name" value="Glycogen Phosphorylase B"/>
    <property type="match status" value="1"/>
</dbReference>
<dbReference type="RefSeq" id="WP_130023400.1">
    <property type="nucleotide sequence ID" value="NZ_SEWF01000044.1"/>
</dbReference>
<comment type="caution">
    <text evidence="3">The sequence shown here is derived from an EMBL/GenBank/DDBJ whole genome shotgun (WGS) entry which is preliminary data.</text>
</comment>
<evidence type="ECO:0000256" key="1">
    <source>
        <dbReference type="ARBA" id="ARBA00022679"/>
    </source>
</evidence>
<keyword evidence="1 3" id="KW-0808">Transferase</keyword>
<keyword evidence="4" id="KW-1185">Reference proteome</keyword>
<proteinExistence type="predicted"/>
<evidence type="ECO:0000313" key="4">
    <source>
        <dbReference type="Proteomes" id="UP000293162"/>
    </source>
</evidence>
<dbReference type="PANTHER" id="PTHR46401:SF2">
    <property type="entry name" value="GLYCOSYLTRANSFERASE WBBK-RELATED"/>
    <property type="match status" value="1"/>
</dbReference>
<dbReference type="OrthoDB" id="919017at2"/>
<dbReference type="EMBL" id="SEWF01000044">
    <property type="protein sequence ID" value="RYU93486.1"/>
    <property type="molecule type" value="Genomic_DNA"/>
</dbReference>
<dbReference type="GO" id="GO:0009103">
    <property type="term" value="P:lipopolysaccharide biosynthetic process"/>
    <property type="evidence" value="ECO:0007669"/>
    <property type="project" value="TreeGrafter"/>
</dbReference>
<dbReference type="GO" id="GO:0016757">
    <property type="term" value="F:glycosyltransferase activity"/>
    <property type="evidence" value="ECO:0007669"/>
    <property type="project" value="InterPro"/>
</dbReference>
<evidence type="ECO:0000313" key="3">
    <source>
        <dbReference type="EMBL" id="RYU93486.1"/>
    </source>
</evidence>
<dbReference type="AlphaFoldDB" id="A0A4Q5LUV5"/>
<feature type="domain" description="Glycosyl transferase family 1" evidence="2">
    <location>
        <begin position="207"/>
        <end position="369"/>
    </location>
</feature>
<accession>A0A4Q5LUV5</accession>
<dbReference type="PANTHER" id="PTHR46401">
    <property type="entry name" value="GLYCOSYLTRANSFERASE WBBK-RELATED"/>
    <property type="match status" value="1"/>
</dbReference>
<organism evidence="3 4">
    <name type="scientific">Emticicia agri</name>
    <dbReference type="NCBI Taxonomy" id="2492393"/>
    <lineage>
        <taxon>Bacteria</taxon>
        <taxon>Pseudomonadati</taxon>
        <taxon>Bacteroidota</taxon>
        <taxon>Cytophagia</taxon>
        <taxon>Cytophagales</taxon>
        <taxon>Leadbetterellaceae</taxon>
        <taxon>Emticicia</taxon>
    </lineage>
</organism>
<protein>
    <submittedName>
        <fullName evidence="3">Glycosyltransferase</fullName>
    </submittedName>
</protein>
<dbReference type="InterPro" id="IPR001296">
    <property type="entry name" value="Glyco_trans_1"/>
</dbReference>
<gene>
    <name evidence="3" type="ORF">EWM59_21940</name>
</gene>
<dbReference type="SUPFAM" id="SSF53756">
    <property type="entry name" value="UDP-Glycosyltransferase/glycogen phosphorylase"/>
    <property type="match status" value="1"/>
</dbReference>
<evidence type="ECO:0000259" key="2">
    <source>
        <dbReference type="Pfam" id="PF00534"/>
    </source>
</evidence>
<reference evidence="3 4" key="1">
    <citation type="submission" date="2019-02" db="EMBL/GenBank/DDBJ databases">
        <title>Bacterial novel species Emticicia sp. 17J42-9 isolated from soil.</title>
        <authorList>
            <person name="Jung H.-Y."/>
        </authorList>
    </citation>
    <scope>NUCLEOTIDE SEQUENCE [LARGE SCALE GENOMIC DNA]</scope>
    <source>
        <strain evidence="3 4">17J42-9</strain>
    </source>
</reference>
<name>A0A4Q5LUV5_9BACT</name>
<dbReference type="Proteomes" id="UP000293162">
    <property type="component" value="Unassembled WGS sequence"/>
</dbReference>